<proteinExistence type="predicted"/>
<comment type="caution">
    <text evidence="1">The sequence shown here is derived from an EMBL/GenBank/DDBJ whole genome shotgun (WGS) entry which is preliminary data.</text>
</comment>
<gene>
    <name evidence="1" type="ORF">GGR44_000182</name>
</gene>
<dbReference type="Proteomes" id="UP000552757">
    <property type="component" value="Unassembled WGS sequence"/>
</dbReference>
<dbReference type="AlphaFoldDB" id="A0A7W6GLV0"/>
<name>A0A7W6GLV0_9SPHN</name>
<protein>
    <submittedName>
        <fullName evidence="1">Flp pilus assembly protein TadD</fullName>
    </submittedName>
</protein>
<evidence type="ECO:0000313" key="1">
    <source>
        <dbReference type="EMBL" id="MBB3980551.1"/>
    </source>
</evidence>
<dbReference type="SUPFAM" id="SSF48452">
    <property type="entry name" value="TPR-like"/>
    <property type="match status" value="1"/>
</dbReference>
<reference evidence="1 2" key="1">
    <citation type="submission" date="2020-08" db="EMBL/GenBank/DDBJ databases">
        <title>Genomic Encyclopedia of Type Strains, Phase IV (KMG-IV): sequencing the most valuable type-strain genomes for metagenomic binning, comparative biology and taxonomic classification.</title>
        <authorList>
            <person name="Goeker M."/>
        </authorList>
    </citation>
    <scope>NUCLEOTIDE SEQUENCE [LARGE SCALE GENOMIC DNA]</scope>
    <source>
        <strain evidence="1 2">DSM 29348</strain>
    </source>
</reference>
<dbReference type="Gene3D" id="1.25.40.10">
    <property type="entry name" value="Tetratricopeptide repeat domain"/>
    <property type="match status" value="1"/>
</dbReference>
<dbReference type="EMBL" id="JACIEB010000001">
    <property type="protein sequence ID" value="MBB3980551.1"/>
    <property type="molecule type" value="Genomic_DNA"/>
</dbReference>
<evidence type="ECO:0000313" key="2">
    <source>
        <dbReference type="Proteomes" id="UP000552757"/>
    </source>
</evidence>
<sequence length="539" mass="57653">MATPSWTMASVPSAAAPALHDYARARLADGDGALALAAEGYKAALIRDPGSVDVARRAYYQAIESGDMTLALRSARLLEMVGLLPRDGVLLLIGDALARSDWSSARQWTDRLVEQGNFAFMAPMIRGWLLLGEGGGYAPPVLDPADRMAPLASRFIAEQLAMQWLAQGQVTNARPDMVRAQTGRPEDMPIMRLTFAGALARTDRAAALAMLPINGAIYARARTDIEAGRVRGQVAISPAQGFARLLARLADDIGGEPGTLELAVRLARIASFADPVGAGAHIIAARLLTRVGLGEYAVAELAKVPESSWFRTLADIELVDALAAQGDDAEALALARRLAAMPDAEGERQVRLGRLLAKAGDFYGAASAFRAAQASYAPGDPPWPLLLYEGSALEQAGHWPEARAVLQRAVRIAPGEPIVLNYLGYAQVERRENVEVALAMLQKASRLKPDDPSITDSFGWARFVSGDVEGAVPVLERAAAGAPQDVTVNEHLGDALWAAGRRYEARYAWEAAAFFADGKVADRLEAKKREGFKPEYAAP</sequence>
<dbReference type="InterPro" id="IPR011990">
    <property type="entry name" value="TPR-like_helical_dom_sf"/>
</dbReference>
<accession>A0A7W6GLV0</accession>
<organism evidence="1 2">
    <name type="scientific">Sphingobium fontiphilum</name>
    <dbReference type="NCBI Taxonomy" id="944425"/>
    <lineage>
        <taxon>Bacteria</taxon>
        <taxon>Pseudomonadati</taxon>
        <taxon>Pseudomonadota</taxon>
        <taxon>Alphaproteobacteria</taxon>
        <taxon>Sphingomonadales</taxon>
        <taxon>Sphingomonadaceae</taxon>
        <taxon>Sphingobium</taxon>
    </lineage>
</organism>
<dbReference type="Pfam" id="PF13432">
    <property type="entry name" value="TPR_16"/>
    <property type="match status" value="2"/>
</dbReference>
<keyword evidence="2" id="KW-1185">Reference proteome</keyword>